<proteinExistence type="predicted"/>
<feature type="region of interest" description="Disordered" evidence="3">
    <location>
        <begin position="114"/>
        <end position="145"/>
    </location>
</feature>
<organism evidence="4 5">
    <name type="scientific">Phytoactinopolyspora halotolerans</name>
    <dbReference type="NCBI Taxonomy" id="1981512"/>
    <lineage>
        <taxon>Bacteria</taxon>
        <taxon>Bacillati</taxon>
        <taxon>Actinomycetota</taxon>
        <taxon>Actinomycetes</taxon>
        <taxon>Jiangellales</taxon>
        <taxon>Jiangellaceae</taxon>
        <taxon>Phytoactinopolyspora</taxon>
    </lineage>
</organism>
<name>A0A6L9SEW7_9ACTN</name>
<dbReference type="CDD" id="cd02440">
    <property type="entry name" value="AdoMet_MTases"/>
    <property type="match status" value="1"/>
</dbReference>
<sequence>MTRIVAGVAGGRRLQVPPGQSTRPTSDRVREALFSSVEAYLGGLAGARVLDLFAGSGALGLEALSRGAALITLVESDARAVRTIRANIAGVGLPGATVVHDSVERVVADGLSADPTVVPRHRDGTAANEPAQSRSGARPTAADLRRQGAAGGAPYDLVLVDPPYAMDSDTLSGMLAPLPHGWLAADALVVVERDRRSAPFEWPDGLTGLRERAYGETVLWYGRSAGMM</sequence>
<dbReference type="GO" id="GO:0031167">
    <property type="term" value="P:rRNA methylation"/>
    <property type="evidence" value="ECO:0007669"/>
    <property type="project" value="InterPro"/>
</dbReference>
<dbReference type="InterPro" id="IPR002052">
    <property type="entry name" value="DNA_methylase_N6_adenine_CS"/>
</dbReference>
<dbReference type="Pfam" id="PF03602">
    <property type="entry name" value="Cons_hypoth95"/>
    <property type="match status" value="2"/>
</dbReference>
<accession>A0A6L9SEW7</accession>
<evidence type="ECO:0000256" key="2">
    <source>
        <dbReference type="ARBA" id="ARBA00022679"/>
    </source>
</evidence>
<dbReference type="PIRSF" id="PIRSF004553">
    <property type="entry name" value="CHP00095"/>
    <property type="match status" value="1"/>
</dbReference>
<dbReference type="EMBL" id="JAAGOA010000024">
    <property type="protein sequence ID" value="NEE03633.1"/>
    <property type="molecule type" value="Genomic_DNA"/>
</dbReference>
<keyword evidence="2 4" id="KW-0808">Transferase</keyword>
<protein>
    <submittedName>
        <fullName evidence="4">RsmD family RNA methyltransferase</fullName>
    </submittedName>
</protein>
<comment type="caution">
    <text evidence="4">The sequence shown here is derived from an EMBL/GenBank/DDBJ whole genome shotgun (WGS) entry which is preliminary data.</text>
</comment>
<dbReference type="PANTHER" id="PTHR43542">
    <property type="entry name" value="METHYLTRANSFERASE"/>
    <property type="match status" value="1"/>
</dbReference>
<dbReference type="SUPFAM" id="SSF53335">
    <property type="entry name" value="S-adenosyl-L-methionine-dependent methyltransferases"/>
    <property type="match status" value="1"/>
</dbReference>
<evidence type="ECO:0000313" key="4">
    <source>
        <dbReference type="EMBL" id="NEE03633.1"/>
    </source>
</evidence>
<dbReference type="Gene3D" id="3.40.50.150">
    <property type="entry name" value="Vaccinia Virus protein VP39"/>
    <property type="match status" value="1"/>
</dbReference>
<evidence type="ECO:0000256" key="3">
    <source>
        <dbReference type="SAM" id="MobiDB-lite"/>
    </source>
</evidence>
<evidence type="ECO:0000256" key="1">
    <source>
        <dbReference type="ARBA" id="ARBA00022603"/>
    </source>
</evidence>
<dbReference type="PROSITE" id="PS00092">
    <property type="entry name" value="N6_MTASE"/>
    <property type="match status" value="1"/>
</dbReference>
<dbReference type="InterPro" id="IPR004398">
    <property type="entry name" value="RNA_MeTrfase_RsmD"/>
</dbReference>
<keyword evidence="5" id="KW-1185">Reference proteome</keyword>
<dbReference type="InterPro" id="IPR029063">
    <property type="entry name" value="SAM-dependent_MTases_sf"/>
</dbReference>
<dbReference type="GO" id="GO:0003676">
    <property type="term" value="F:nucleic acid binding"/>
    <property type="evidence" value="ECO:0007669"/>
    <property type="project" value="InterPro"/>
</dbReference>
<keyword evidence="1 4" id="KW-0489">Methyltransferase</keyword>
<evidence type="ECO:0000313" key="5">
    <source>
        <dbReference type="Proteomes" id="UP000475214"/>
    </source>
</evidence>
<dbReference type="AlphaFoldDB" id="A0A6L9SEW7"/>
<gene>
    <name evidence="4" type="ORF">G1H10_26040</name>
</gene>
<dbReference type="Proteomes" id="UP000475214">
    <property type="component" value="Unassembled WGS sequence"/>
</dbReference>
<dbReference type="PANTHER" id="PTHR43542:SF1">
    <property type="entry name" value="METHYLTRANSFERASE"/>
    <property type="match status" value="1"/>
</dbReference>
<reference evidence="4 5" key="1">
    <citation type="submission" date="2020-02" db="EMBL/GenBank/DDBJ databases">
        <authorList>
            <person name="Li X.-J."/>
            <person name="Han X.-M."/>
        </authorList>
    </citation>
    <scope>NUCLEOTIDE SEQUENCE [LARGE SCALE GENOMIC DNA]</scope>
    <source>
        <strain evidence="4 5">CCTCC AB 2017055</strain>
    </source>
</reference>
<dbReference type="RefSeq" id="WP_163743470.1">
    <property type="nucleotide sequence ID" value="NZ_JAAGOA010000024.1"/>
</dbReference>
<dbReference type="GO" id="GO:0008168">
    <property type="term" value="F:methyltransferase activity"/>
    <property type="evidence" value="ECO:0007669"/>
    <property type="project" value="UniProtKB-KW"/>
</dbReference>